<dbReference type="AlphaFoldDB" id="A0A2A8D183"/>
<comment type="caution">
    <text evidence="1">The sequence shown here is derived from an EMBL/GenBank/DDBJ whole genome shotgun (WGS) entry which is preliminary data.</text>
</comment>
<protein>
    <submittedName>
        <fullName evidence="1">Uncharacterized protein</fullName>
    </submittedName>
</protein>
<proteinExistence type="predicted"/>
<keyword evidence="2" id="KW-1185">Reference proteome</keyword>
<organism evidence="1 2">
    <name type="scientific">Longibacter salinarum</name>
    <dbReference type="NCBI Taxonomy" id="1850348"/>
    <lineage>
        <taxon>Bacteria</taxon>
        <taxon>Pseudomonadati</taxon>
        <taxon>Rhodothermota</taxon>
        <taxon>Rhodothermia</taxon>
        <taxon>Rhodothermales</taxon>
        <taxon>Salisaetaceae</taxon>
        <taxon>Longibacter</taxon>
    </lineage>
</organism>
<dbReference type="Pfam" id="PF25857">
    <property type="entry name" value="DUF7957"/>
    <property type="match status" value="1"/>
</dbReference>
<dbReference type="RefSeq" id="WP_098073614.1">
    <property type="nucleotide sequence ID" value="NZ_PDEQ01000001.1"/>
</dbReference>
<name>A0A2A8D183_9BACT</name>
<dbReference type="InterPro" id="IPR058263">
    <property type="entry name" value="DUF7957"/>
</dbReference>
<sequence>MIRVLPEAINKPIIPGHSISGINVTFKGRTIEIEGASIELEYRIHEAHRVSDDLVIVLFDPDADMRAPSGFRNLVGINRRGVVQWRAETPEAMNGDRYYRVHSLDPLTARSASSLFMSYRRGEWQNHFLSVHKVTLQTWMAL</sequence>
<gene>
    <name evidence="1" type="ORF">CRI94_00010</name>
</gene>
<accession>A0A2A8D183</accession>
<evidence type="ECO:0000313" key="2">
    <source>
        <dbReference type="Proteomes" id="UP000220102"/>
    </source>
</evidence>
<dbReference type="EMBL" id="PDEQ01000001">
    <property type="protein sequence ID" value="PEN14719.1"/>
    <property type="molecule type" value="Genomic_DNA"/>
</dbReference>
<dbReference type="Proteomes" id="UP000220102">
    <property type="component" value="Unassembled WGS sequence"/>
</dbReference>
<evidence type="ECO:0000313" key="1">
    <source>
        <dbReference type="EMBL" id="PEN14719.1"/>
    </source>
</evidence>
<reference evidence="1 2" key="1">
    <citation type="submission" date="2017-10" db="EMBL/GenBank/DDBJ databases">
        <title>Draft genome of Longibacter Salinarum.</title>
        <authorList>
            <person name="Goh K.M."/>
            <person name="Shamsir M.S."/>
            <person name="Lim S.W."/>
        </authorList>
    </citation>
    <scope>NUCLEOTIDE SEQUENCE [LARGE SCALE GENOMIC DNA]</scope>
    <source>
        <strain evidence="1 2">KCTC 52045</strain>
    </source>
</reference>